<dbReference type="Gene3D" id="3.30.565.10">
    <property type="entry name" value="Histidine kinase-like ATPase, C-terminal domain"/>
    <property type="match status" value="1"/>
</dbReference>
<keyword evidence="5" id="KW-0597">Phosphoprotein</keyword>
<evidence type="ECO:0000256" key="8">
    <source>
        <dbReference type="ARBA" id="ARBA00022741"/>
    </source>
</evidence>
<evidence type="ECO:0000259" key="19">
    <source>
        <dbReference type="PROSITE" id="PS50885"/>
    </source>
</evidence>
<dbReference type="PROSITE" id="PS50109">
    <property type="entry name" value="HIS_KIN"/>
    <property type="match status" value="1"/>
</dbReference>
<evidence type="ECO:0000313" key="20">
    <source>
        <dbReference type="EMBL" id="MBP1907730.1"/>
    </source>
</evidence>
<evidence type="ECO:0000256" key="13">
    <source>
        <dbReference type="ARBA" id="ARBA00023026"/>
    </source>
</evidence>
<keyword evidence="11 17" id="KW-1133">Transmembrane helix</keyword>
<dbReference type="InterPro" id="IPR005467">
    <property type="entry name" value="His_kinase_dom"/>
</dbReference>
<dbReference type="InterPro" id="IPR050398">
    <property type="entry name" value="HssS/ArlS-like"/>
</dbReference>
<dbReference type="SUPFAM" id="SSF55874">
    <property type="entry name" value="ATPase domain of HSP90 chaperone/DNA topoisomerase II/histidine kinase"/>
    <property type="match status" value="1"/>
</dbReference>
<evidence type="ECO:0000256" key="1">
    <source>
        <dbReference type="ARBA" id="ARBA00000085"/>
    </source>
</evidence>
<keyword evidence="6" id="KW-0808">Transferase</keyword>
<dbReference type="InterPro" id="IPR003661">
    <property type="entry name" value="HisK_dim/P_dom"/>
</dbReference>
<feature type="domain" description="HAMP" evidence="19">
    <location>
        <begin position="86"/>
        <end position="138"/>
    </location>
</feature>
<evidence type="ECO:0000256" key="6">
    <source>
        <dbReference type="ARBA" id="ARBA00022679"/>
    </source>
</evidence>
<keyword evidence="9 20" id="KW-0418">Kinase</keyword>
<dbReference type="SUPFAM" id="SSF158472">
    <property type="entry name" value="HAMP domain-like"/>
    <property type="match status" value="1"/>
</dbReference>
<sequence length="361" mass="40907">MKKPRKPKLFKSIYGKFTVLFLCMWWLLNSMAFGVVIHAISKRFFINIPIRNIAMNEEFERVRLINGAVFLFTAIIGTLVILIFVRTMVRPIKRLSVASMEVAKGNFDVQVDVTTQDEIGQLTSDFNLMTTELKNIDVMRKDFVSNVSHEFKTPITSIKGFAKLIRDEQLSSAELAEYSEIIVQESERLSVLSSSLLKLSELDSRIIREQGTIFSLDEQIRKAILILEPVWSKKQIEFELELPKVTIQGDEFLLQEVWLNLIQNAIKFSSEGGLIGISLTQEQGQKGEQGHIEVKISDQGIGIAEQDKERIFERFFKCDPARSKDGNGLGLVIVKKIVELFNGTITVESKLGEGATFIVKL</sequence>
<dbReference type="SMART" id="SM00387">
    <property type="entry name" value="HATPase_c"/>
    <property type="match status" value="1"/>
</dbReference>
<dbReference type="Pfam" id="PF00512">
    <property type="entry name" value="HisKA"/>
    <property type="match status" value="1"/>
</dbReference>
<proteinExistence type="predicted"/>
<keyword evidence="21" id="KW-1185">Reference proteome</keyword>
<dbReference type="PANTHER" id="PTHR45528">
    <property type="entry name" value="SENSOR HISTIDINE KINASE CPXA"/>
    <property type="match status" value="1"/>
</dbReference>
<keyword evidence="8" id="KW-0547">Nucleotide-binding</keyword>
<feature type="domain" description="Histidine kinase" evidence="18">
    <location>
        <begin position="146"/>
        <end position="361"/>
    </location>
</feature>
<dbReference type="RefSeq" id="WP_210091307.1">
    <property type="nucleotide sequence ID" value="NZ_JAGGKG010000033.1"/>
</dbReference>
<dbReference type="SMART" id="SM00304">
    <property type="entry name" value="HAMP"/>
    <property type="match status" value="1"/>
</dbReference>
<dbReference type="Pfam" id="PF00672">
    <property type="entry name" value="HAMP"/>
    <property type="match status" value="1"/>
</dbReference>
<evidence type="ECO:0000256" key="7">
    <source>
        <dbReference type="ARBA" id="ARBA00022692"/>
    </source>
</evidence>
<dbReference type="CDD" id="cd00075">
    <property type="entry name" value="HATPase"/>
    <property type="match status" value="1"/>
</dbReference>
<comment type="catalytic activity">
    <reaction evidence="1">
        <text>ATP + protein L-histidine = ADP + protein N-phospho-L-histidine.</text>
        <dbReference type="EC" id="2.7.13.3"/>
    </reaction>
</comment>
<dbReference type="Proteomes" id="UP001519272">
    <property type="component" value="Unassembled WGS sequence"/>
</dbReference>
<evidence type="ECO:0000256" key="12">
    <source>
        <dbReference type="ARBA" id="ARBA00023012"/>
    </source>
</evidence>
<evidence type="ECO:0000256" key="2">
    <source>
        <dbReference type="ARBA" id="ARBA00004651"/>
    </source>
</evidence>
<evidence type="ECO:0000256" key="4">
    <source>
        <dbReference type="ARBA" id="ARBA00022475"/>
    </source>
</evidence>
<keyword evidence="7 17" id="KW-0812">Transmembrane</keyword>
<dbReference type="Pfam" id="PF02518">
    <property type="entry name" value="HATPase_c"/>
    <property type="match status" value="1"/>
</dbReference>
<evidence type="ECO:0000259" key="18">
    <source>
        <dbReference type="PROSITE" id="PS50109"/>
    </source>
</evidence>
<comment type="caution">
    <text evidence="20">The sequence shown here is derived from an EMBL/GenBank/DDBJ whole genome shotgun (WGS) entry which is preliminary data.</text>
</comment>
<dbReference type="Gene3D" id="6.10.340.10">
    <property type="match status" value="1"/>
</dbReference>
<keyword evidence="10" id="KW-0067">ATP-binding</keyword>
<dbReference type="InterPro" id="IPR004358">
    <property type="entry name" value="Sig_transdc_His_kin-like_C"/>
</dbReference>
<evidence type="ECO:0000256" key="16">
    <source>
        <dbReference type="ARBA" id="ARBA00040841"/>
    </source>
</evidence>
<dbReference type="PROSITE" id="PS50885">
    <property type="entry name" value="HAMP"/>
    <property type="match status" value="1"/>
</dbReference>
<keyword evidence="13" id="KW-0843">Virulence</keyword>
<dbReference type="EC" id="2.7.13.3" evidence="3"/>
<evidence type="ECO:0000313" key="21">
    <source>
        <dbReference type="Proteomes" id="UP001519272"/>
    </source>
</evidence>
<evidence type="ECO:0000256" key="5">
    <source>
        <dbReference type="ARBA" id="ARBA00022553"/>
    </source>
</evidence>
<dbReference type="Gene3D" id="1.10.287.130">
    <property type="match status" value="1"/>
</dbReference>
<dbReference type="PRINTS" id="PR00344">
    <property type="entry name" value="BCTRLSENSOR"/>
</dbReference>
<comment type="subcellular location">
    <subcellularLocation>
        <location evidence="2">Cell membrane</location>
        <topology evidence="2">Multi-pass membrane protein</topology>
    </subcellularLocation>
</comment>
<dbReference type="GO" id="GO:0016301">
    <property type="term" value="F:kinase activity"/>
    <property type="evidence" value="ECO:0007669"/>
    <property type="project" value="UniProtKB-KW"/>
</dbReference>
<dbReference type="SMART" id="SM00388">
    <property type="entry name" value="HisKA"/>
    <property type="match status" value="1"/>
</dbReference>
<evidence type="ECO:0000256" key="9">
    <source>
        <dbReference type="ARBA" id="ARBA00022777"/>
    </source>
</evidence>
<reference evidence="20 21" key="1">
    <citation type="submission" date="2021-03" db="EMBL/GenBank/DDBJ databases">
        <title>Genomic Encyclopedia of Type Strains, Phase IV (KMG-IV): sequencing the most valuable type-strain genomes for metagenomic binning, comparative biology and taxonomic classification.</title>
        <authorList>
            <person name="Goeker M."/>
        </authorList>
    </citation>
    <scope>NUCLEOTIDE SEQUENCE [LARGE SCALE GENOMIC DNA]</scope>
    <source>
        <strain evidence="20 21">DSM 14349</strain>
    </source>
</reference>
<evidence type="ECO:0000256" key="14">
    <source>
        <dbReference type="ARBA" id="ARBA00023136"/>
    </source>
</evidence>
<dbReference type="PANTHER" id="PTHR45528:SF11">
    <property type="entry name" value="HISTIDINE KINASE"/>
    <property type="match status" value="1"/>
</dbReference>
<evidence type="ECO:0000256" key="11">
    <source>
        <dbReference type="ARBA" id="ARBA00022989"/>
    </source>
</evidence>
<keyword evidence="4" id="KW-1003">Cell membrane</keyword>
<name>A0ABS4FYS6_9BACL</name>
<gene>
    <name evidence="20" type="ORF">J2Z32_004411</name>
</gene>
<keyword evidence="14 17" id="KW-0472">Membrane</keyword>
<dbReference type="EMBL" id="JAGGKG010000033">
    <property type="protein sequence ID" value="MBP1907730.1"/>
    <property type="molecule type" value="Genomic_DNA"/>
</dbReference>
<evidence type="ECO:0000256" key="3">
    <source>
        <dbReference type="ARBA" id="ARBA00012438"/>
    </source>
</evidence>
<dbReference type="InterPro" id="IPR003594">
    <property type="entry name" value="HATPase_dom"/>
</dbReference>
<dbReference type="InterPro" id="IPR036097">
    <property type="entry name" value="HisK_dim/P_sf"/>
</dbReference>
<evidence type="ECO:0000256" key="15">
    <source>
        <dbReference type="ARBA" id="ARBA00037219"/>
    </source>
</evidence>
<accession>A0ABS4FYS6</accession>
<dbReference type="InterPro" id="IPR036890">
    <property type="entry name" value="HATPase_C_sf"/>
</dbReference>
<evidence type="ECO:0000256" key="17">
    <source>
        <dbReference type="SAM" id="Phobius"/>
    </source>
</evidence>
<dbReference type="CDD" id="cd06225">
    <property type="entry name" value="HAMP"/>
    <property type="match status" value="1"/>
</dbReference>
<organism evidence="20 21">
    <name type="scientific">Paenibacillus turicensis</name>
    <dbReference type="NCBI Taxonomy" id="160487"/>
    <lineage>
        <taxon>Bacteria</taxon>
        <taxon>Bacillati</taxon>
        <taxon>Bacillota</taxon>
        <taxon>Bacilli</taxon>
        <taxon>Bacillales</taxon>
        <taxon>Paenibacillaceae</taxon>
        <taxon>Paenibacillus</taxon>
    </lineage>
</organism>
<dbReference type="SUPFAM" id="SSF47384">
    <property type="entry name" value="Homodimeric domain of signal transducing histidine kinase"/>
    <property type="match status" value="1"/>
</dbReference>
<protein>
    <recommendedName>
        <fullName evidence="16">Heme sensor protein HssS</fullName>
        <ecNumber evidence="3">2.7.13.3</ecNumber>
    </recommendedName>
</protein>
<dbReference type="InterPro" id="IPR003660">
    <property type="entry name" value="HAMP_dom"/>
</dbReference>
<keyword evidence="12" id="KW-0902">Two-component regulatory system</keyword>
<feature type="transmembrane region" description="Helical" evidence="17">
    <location>
        <begin position="63"/>
        <end position="85"/>
    </location>
</feature>
<comment type="function">
    <text evidence="15">Member of the two-component regulatory system HssS/HssR involved in intracellular heme homeostasis and tempering of staphylococcal virulence. HssS functions as a heme sensor histidine kinase which is autophosphorylated at a histidine residue and transfers its phosphate group to an aspartate residue of HssR. HssR/HssS activates the expression of hrtAB, an efflux pump, in response to extracellular heme, hemin, hemoglobin or blood.</text>
</comment>
<dbReference type="CDD" id="cd00082">
    <property type="entry name" value="HisKA"/>
    <property type="match status" value="1"/>
</dbReference>
<evidence type="ECO:0000256" key="10">
    <source>
        <dbReference type="ARBA" id="ARBA00022840"/>
    </source>
</evidence>